<protein>
    <submittedName>
        <fullName evidence="2">Uncharacterized protein LOC114549922</fullName>
    </submittedName>
</protein>
<feature type="compositionally biased region" description="Basic residues" evidence="1">
    <location>
        <begin position="1"/>
        <end position="11"/>
    </location>
</feature>
<feature type="compositionally biased region" description="Basic and acidic residues" evidence="1">
    <location>
        <begin position="136"/>
        <end position="150"/>
    </location>
</feature>
<feature type="compositionally biased region" description="Acidic residues" evidence="1">
    <location>
        <begin position="17"/>
        <end position="30"/>
    </location>
</feature>
<feature type="non-terminal residue" evidence="2">
    <location>
        <position position="1"/>
    </location>
</feature>
<organism evidence="2 3">
    <name type="scientific">Xyrichtys novacula</name>
    <name type="common">Pearly razorfish</name>
    <name type="synonym">Hemipteronotus novacula</name>
    <dbReference type="NCBI Taxonomy" id="13765"/>
    <lineage>
        <taxon>Eukaryota</taxon>
        <taxon>Metazoa</taxon>
        <taxon>Chordata</taxon>
        <taxon>Craniata</taxon>
        <taxon>Vertebrata</taxon>
        <taxon>Euteleostomi</taxon>
        <taxon>Actinopterygii</taxon>
        <taxon>Neopterygii</taxon>
        <taxon>Teleostei</taxon>
        <taxon>Neoteleostei</taxon>
        <taxon>Acanthomorphata</taxon>
        <taxon>Eupercaria</taxon>
        <taxon>Labriformes</taxon>
        <taxon>Labridae</taxon>
        <taxon>Xyrichtys</taxon>
    </lineage>
</organism>
<evidence type="ECO:0000313" key="3">
    <source>
        <dbReference type="Proteomes" id="UP001178508"/>
    </source>
</evidence>
<feature type="region of interest" description="Disordered" evidence="1">
    <location>
        <begin position="1"/>
        <end position="30"/>
    </location>
</feature>
<reference evidence="2" key="1">
    <citation type="submission" date="2023-08" db="EMBL/GenBank/DDBJ databases">
        <authorList>
            <person name="Alioto T."/>
            <person name="Alioto T."/>
            <person name="Gomez Garrido J."/>
        </authorList>
    </citation>
    <scope>NUCLEOTIDE SEQUENCE</scope>
</reference>
<proteinExistence type="predicted"/>
<gene>
    <name evidence="2" type="ORF">XNOV1_A006000</name>
</gene>
<name>A0AAV1EWV4_XYRNO</name>
<evidence type="ECO:0000313" key="2">
    <source>
        <dbReference type="EMBL" id="CAJ1053224.1"/>
    </source>
</evidence>
<accession>A0AAV1EWV4</accession>
<dbReference type="Proteomes" id="UP001178508">
    <property type="component" value="Chromosome 3"/>
</dbReference>
<keyword evidence="3" id="KW-1185">Reference proteome</keyword>
<dbReference type="EMBL" id="OY660866">
    <property type="protein sequence ID" value="CAJ1053224.1"/>
    <property type="molecule type" value="Genomic_DNA"/>
</dbReference>
<evidence type="ECO:0000256" key="1">
    <source>
        <dbReference type="SAM" id="MobiDB-lite"/>
    </source>
</evidence>
<feature type="region of interest" description="Disordered" evidence="1">
    <location>
        <begin position="46"/>
        <end position="150"/>
    </location>
</feature>
<dbReference type="AlphaFoldDB" id="A0AAV1EWV4"/>
<sequence length="150" mass="17030">LDLPRPRRPQTRKSIEQPDDVNDQCDSEDDIPYEWFREQPETEIARFTTVHEVPRPNFTAPSSKKDGRNLSEQRLPVDTPVGEEHLPDIPCSDSHSNEAGNFPEVLPTSPESRTESENEVQFKGPSSEYLPAHVTESTRDVPAEKDVPVR</sequence>